<dbReference type="EMBL" id="JAESWB010000362">
    <property type="protein sequence ID" value="MBL4954736.1"/>
    <property type="molecule type" value="Genomic_DNA"/>
</dbReference>
<comment type="caution">
    <text evidence="2">The sequence shown here is derived from an EMBL/GenBank/DDBJ whole genome shotgun (WGS) entry which is preliminary data.</text>
</comment>
<reference evidence="2 3" key="1">
    <citation type="submission" date="2021-01" db="EMBL/GenBank/DDBJ databases">
        <title>Genome public.</title>
        <authorList>
            <person name="Liu C."/>
            <person name="Sun Q."/>
        </authorList>
    </citation>
    <scope>NUCLEOTIDE SEQUENCE [LARGE SCALE GENOMIC DNA]</scope>
    <source>
        <strain evidence="2 3">YIM B02564</strain>
    </source>
</reference>
<dbReference type="Pfam" id="PF22564">
    <property type="entry name" value="HAAS"/>
    <property type="match status" value="1"/>
</dbReference>
<organism evidence="2 3">
    <name type="scientific">Neobacillus paridis</name>
    <dbReference type="NCBI Taxonomy" id="2803862"/>
    <lineage>
        <taxon>Bacteria</taxon>
        <taxon>Bacillati</taxon>
        <taxon>Bacillota</taxon>
        <taxon>Bacilli</taxon>
        <taxon>Bacillales</taxon>
        <taxon>Bacillaceae</taxon>
        <taxon>Neobacillus</taxon>
    </lineage>
</organism>
<evidence type="ECO:0000256" key="1">
    <source>
        <dbReference type="SAM" id="Phobius"/>
    </source>
</evidence>
<proteinExistence type="predicted"/>
<sequence length="332" mass="37561">MNLIEIYIQEVTRRLPEKNREDIALELRSTIEDMLPADYSEDEAKAVLEKLGDPVTLAGNYQDRPRHLIGSRYFDVYLTLLKMILPIAAVISLITMLAEYFIGYSGDQTVIGIIISLIGKGIARIIEVGIQTFFWLTIVFAMIERMDNRKDNKPLAACLKKWTPDDLKKIPNIPRKKAISKTEVFGSLMWTAIWATLYFYANQLVGVYQGGNNGIEFVTPAFNQNVLLQYWPIVVLVIGLEIALALYKLTARQWTKNVAICHSVVEVLGTLVFIVILVHPNLLNYDFITYLTNLFSITASQLKMWIVGGIISIFTVFAAFNVIDGFRKAGTR</sequence>
<evidence type="ECO:0000313" key="2">
    <source>
        <dbReference type="EMBL" id="MBL4954736.1"/>
    </source>
</evidence>
<accession>A0ABS1TTU0</accession>
<feature type="transmembrane region" description="Helical" evidence="1">
    <location>
        <begin position="228"/>
        <end position="247"/>
    </location>
</feature>
<name>A0ABS1TTU0_9BACI</name>
<dbReference type="RefSeq" id="WP_202655971.1">
    <property type="nucleotide sequence ID" value="NZ_JAESWB010000362.1"/>
</dbReference>
<keyword evidence="1" id="KW-1133">Transmembrane helix</keyword>
<keyword evidence="1" id="KW-0472">Membrane</keyword>
<keyword evidence="3" id="KW-1185">Reference proteome</keyword>
<keyword evidence="1" id="KW-0812">Transmembrane</keyword>
<feature type="transmembrane region" description="Helical" evidence="1">
    <location>
        <begin position="259"/>
        <end position="282"/>
    </location>
</feature>
<feature type="transmembrane region" description="Helical" evidence="1">
    <location>
        <begin position="302"/>
        <end position="323"/>
    </location>
</feature>
<dbReference type="Proteomes" id="UP000623967">
    <property type="component" value="Unassembled WGS sequence"/>
</dbReference>
<feature type="transmembrane region" description="Helical" evidence="1">
    <location>
        <begin position="76"/>
        <end position="102"/>
    </location>
</feature>
<feature type="transmembrane region" description="Helical" evidence="1">
    <location>
        <begin position="184"/>
        <end position="201"/>
    </location>
</feature>
<feature type="transmembrane region" description="Helical" evidence="1">
    <location>
        <begin position="122"/>
        <end position="143"/>
    </location>
</feature>
<gene>
    <name evidence="2" type="ORF">JK635_21490</name>
</gene>
<protein>
    <submittedName>
        <fullName evidence="2">Uncharacterized protein</fullName>
    </submittedName>
</protein>
<evidence type="ECO:0000313" key="3">
    <source>
        <dbReference type="Proteomes" id="UP000623967"/>
    </source>
</evidence>